<dbReference type="SUPFAM" id="SSF55909">
    <property type="entry name" value="Pentein"/>
    <property type="match status" value="1"/>
</dbReference>
<evidence type="ECO:0000256" key="3">
    <source>
        <dbReference type="ARBA" id="ARBA00049429"/>
    </source>
</evidence>
<comment type="caution">
    <text evidence="4">The sequence shown here is derived from an EMBL/GenBank/DDBJ whole genome shotgun (WGS) entry which is preliminary data.</text>
</comment>
<dbReference type="GO" id="GO:0016740">
    <property type="term" value="F:transferase activity"/>
    <property type="evidence" value="ECO:0007669"/>
    <property type="project" value="UniProtKB-KW"/>
</dbReference>
<comment type="catalytic activity">
    <reaction evidence="3">
        <text>L-arginine + H2O = L-citrulline + NH4(+)</text>
        <dbReference type="Rhea" id="RHEA:19597"/>
        <dbReference type="ChEBI" id="CHEBI:15377"/>
        <dbReference type="ChEBI" id="CHEBI:28938"/>
        <dbReference type="ChEBI" id="CHEBI:32682"/>
        <dbReference type="ChEBI" id="CHEBI:57743"/>
        <dbReference type="EC" id="3.5.3.6"/>
    </reaction>
</comment>
<organism evidence="4 5">
    <name type="scientific">Porphyromonas endodontalis (strain ATCC 35406 / DSM 24491 / JCM 8526 / CCUG 16442 / BCRC 14492 / NCTC 13058 / HG 370)</name>
    <name type="common">Bacteroides endodontalis</name>
    <dbReference type="NCBI Taxonomy" id="553175"/>
    <lineage>
        <taxon>Bacteria</taxon>
        <taxon>Pseudomonadati</taxon>
        <taxon>Bacteroidota</taxon>
        <taxon>Bacteroidia</taxon>
        <taxon>Bacteroidales</taxon>
        <taxon>Porphyromonadaceae</taxon>
        <taxon>Porphyromonas</taxon>
    </lineage>
</organism>
<dbReference type="EMBL" id="ACNN01000018">
    <property type="protein sequence ID" value="EEN82899.1"/>
    <property type="molecule type" value="Genomic_DNA"/>
</dbReference>
<evidence type="ECO:0000256" key="1">
    <source>
        <dbReference type="ARBA" id="ARBA00005213"/>
    </source>
</evidence>
<dbReference type="RefSeq" id="WP_004333411.1">
    <property type="nucleotide sequence ID" value="NZ_ACNN01000018.1"/>
</dbReference>
<dbReference type="STRING" id="553175.POREN0001_1594"/>
<protein>
    <recommendedName>
        <fullName evidence="2">arginine deiminase</fullName>
        <ecNumber evidence="2">3.5.3.6</ecNumber>
    </recommendedName>
</protein>
<keyword evidence="5" id="KW-1185">Reference proteome</keyword>
<dbReference type="GeneID" id="93365894"/>
<comment type="pathway">
    <text evidence="1">Amino-acid degradation; L-arginine degradation via ADI pathway; carbamoyl phosphate from L-arginine: step 1/2.</text>
</comment>
<gene>
    <name evidence="4" type="ORF">POREN0001_1594</name>
</gene>
<dbReference type="Pfam" id="PF19420">
    <property type="entry name" value="DDAH_eukar"/>
    <property type="match status" value="1"/>
</dbReference>
<evidence type="ECO:0000313" key="5">
    <source>
        <dbReference type="Proteomes" id="UP000004295"/>
    </source>
</evidence>
<evidence type="ECO:0000256" key="2">
    <source>
        <dbReference type="ARBA" id="ARBA00012171"/>
    </source>
</evidence>
<dbReference type="Gene3D" id="3.75.10.10">
    <property type="entry name" value="L-arginine/glycine Amidinotransferase, Chain A"/>
    <property type="match status" value="1"/>
</dbReference>
<dbReference type="GO" id="GO:0019546">
    <property type="term" value="P:L-arginine deiminase pathway"/>
    <property type="evidence" value="ECO:0007669"/>
    <property type="project" value="TreeGrafter"/>
</dbReference>
<reference evidence="4 5" key="1">
    <citation type="submission" date="2009-04" db="EMBL/GenBank/DDBJ databases">
        <authorList>
            <person name="Sebastian Y."/>
            <person name="Madupu R."/>
            <person name="Durkin A.S."/>
            <person name="Torralba M."/>
            <person name="Methe B."/>
            <person name="Sutton G.G."/>
            <person name="Strausberg R.L."/>
            <person name="Nelson K.E."/>
        </authorList>
    </citation>
    <scope>NUCLEOTIDE SEQUENCE [LARGE SCALE GENOMIC DNA]</scope>
    <source>
        <strain evidence="5">ATCC 35406 / BCRC 14492 / JCM 8526 / NCTC 13058 / HG 370</strain>
    </source>
</reference>
<accession>C3JAA6</accession>
<keyword evidence="4" id="KW-0808">Transferase</keyword>
<dbReference type="PANTHER" id="PTHR47271:SF2">
    <property type="entry name" value="ARGININE DEIMINASE"/>
    <property type="match status" value="1"/>
</dbReference>
<name>C3JAA6_POREA</name>
<dbReference type="PANTHER" id="PTHR47271">
    <property type="entry name" value="ARGININE DEIMINASE"/>
    <property type="match status" value="1"/>
</dbReference>
<evidence type="ECO:0000313" key="4">
    <source>
        <dbReference type="EMBL" id="EEN82899.1"/>
    </source>
</evidence>
<dbReference type="Proteomes" id="UP000004295">
    <property type="component" value="Unassembled WGS sequence"/>
</dbReference>
<dbReference type="EC" id="3.5.3.6" evidence="2"/>
<dbReference type="AlphaFoldDB" id="C3JAA6"/>
<proteinExistence type="predicted"/>
<dbReference type="eggNOG" id="COG1834">
    <property type="taxonomic scope" value="Bacteria"/>
</dbReference>
<sequence>MDMTAQLTPHAANETATLRTVVLGLPDSPGATPSLEEAYDATSYRSVELGIYPQEKDIKREMDALLSVLERYQVEVLRPTFIPNYNQIFARDVAFTIEDRFFVANMIEDRMREVEAFRSIFDRIAPGHLVEMLEEVHAEGGDVLLYNDYLFIGTCGEDEFDRYKTARTNRAGIEFFKKQFPNKKVVPLHLRKHDTDPTQSILHLDCTFQPVAEGKAVVYPGGFVREEEYQLIERIFGRENLFVVTQEEAMSLSTNLFSLSPRAIISEERFERLNHHLATEWNMVVEAIPYHEISKEGGLLRCSTCPIVRD</sequence>
<dbReference type="GO" id="GO:0016990">
    <property type="term" value="F:arginine deiminase activity"/>
    <property type="evidence" value="ECO:0007669"/>
    <property type="project" value="UniProtKB-EC"/>
</dbReference>